<accession>A0A2T9YWV5</accession>
<reference evidence="5 6" key="1">
    <citation type="journal article" date="2018" name="MBio">
        <title>Comparative Genomics Reveals the Core Gene Toolbox for the Fungus-Insect Symbiosis.</title>
        <authorList>
            <person name="Wang Y."/>
            <person name="Stata M."/>
            <person name="Wang W."/>
            <person name="Stajich J.E."/>
            <person name="White M.M."/>
            <person name="Moncalvo J.M."/>
        </authorList>
    </citation>
    <scope>NUCLEOTIDE SEQUENCE [LARGE SCALE GENOMIC DNA]</scope>
    <source>
        <strain evidence="5 6">SWE-8-4</strain>
    </source>
</reference>
<keyword evidence="2" id="KW-0067">ATP-binding</keyword>
<feature type="compositionally biased region" description="Basic and acidic residues" evidence="3">
    <location>
        <begin position="303"/>
        <end position="316"/>
    </location>
</feature>
<dbReference type="GO" id="GO:0005634">
    <property type="term" value="C:nucleus"/>
    <property type="evidence" value="ECO:0007669"/>
    <property type="project" value="TreeGrafter"/>
</dbReference>
<dbReference type="AlphaFoldDB" id="A0A2T9YWV5"/>
<dbReference type="InterPro" id="IPR011009">
    <property type="entry name" value="Kinase-like_dom_sf"/>
</dbReference>
<dbReference type="STRING" id="133385.A0A2T9YWV5"/>
<feature type="region of interest" description="Disordered" evidence="3">
    <location>
        <begin position="297"/>
        <end position="316"/>
    </location>
</feature>
<evidence type="ECO:0000259" key="4">
    <source>
        <dbReference type="PROSITE" id="PS50011"/>
    </source>
</evidence>
<evidence type="ECO:0000313" key="5">
    <source>
        <dbReference type="EMBL" id="PVU96776.1"/>
    </source>
</evidence>
<proteinExistence type="predicted"/>
<organism evidence="5 6">
    <name type="scientific">Smittium simulii</name>
    <dbReference type="NCBI Taxonomy" id="133385"/>
    <lineage>
        <taxon>Eukaryota</taxon>
        <taxon>Fungi</taxon>
        <taxon>Fungi incertae sedis</taxon>
        <taxon>Zoopagomycota</taxon>
        <taxon>Kickxellomycotina</taxon>
        <taxon>Harpellomycetes</taxon>
        <taxon>Harpellales</taxon>
        <taxon>Legeriomycetaceae</taxon>
        <taxon>Smittium</taxon>
    </lineage>
</organism>
<dbReference type="PROSITE" id="PS50011">
    <property type="entry name" value="PROTEIN_KINASE_DOM"/>
    <property type="match status" value="1"/>
</dbReference>
<dbReference type="PROSITE" id="PS00108">
    <property type="entry name" value="PROTEIN_KINASE_ST"/>
    <property type="match status" value="1"/>
</dbReference>
<feature type="compositionally biased region" description="Low complexity" evidence="3">
    <location>
        <begin position="63"/>
        <end position="72"/>
    </location>
</feature>
<dbReference type="GO" id="GO:0005524">
    <property type="term" value="F:ATP binding"/>
    <property type="evidence" value="ECO:0007669"/>
    <property type="project" value="UniProtKB-KW"/>
</dbReference>
<dbReference type="EMBL" id="MBFR01000024">
    <property type="protein sequence ID" value="PVU96776.1"/>
    <property type="molecule type" value="Genomic_DNA"/>
</dbReference>
<dbReference type="SMART" id="SM00220">
    <property type="entry name" value="S_TKc"/>
    <property type="match status" value="1"/>
</dbReference>
<dbReference type="Pfam" id="PF00069">
    <property type="entry name" value="Pkinase"/>
    <property type="match status" value="1"/>
</dbReference>
<evidence type="ECO:0000313" key="6">
    <source>
        <dbReference type="Proteomes" id="UP000245383"/>
    </source>
</evidence>
<keyword evidence="1" id="KW-0547">Nucleotide-binding</keyword>
<dbReference type="PANTHER" id="PTHR24346:SF51">
    <property type="entry name" value="PAS DOMAIN-CONTAINING SERINE_THREONINE-PROTEIN KINASE"/>
    <property type="match status" value="1"/>
</dbReference>
<dbReference type="Proteomes" id="UP000245383">
    <property type="component" value="Unassembled WGS sequence"/>
</dbReference>
<protein>
    <recommendedName>
        <fullName evidence="4">Protein kinase domain-containing protein</fullName>
    </recommendedName>
</protein>
<dbReference type="Gene3D" id="1.10.510.10">
    <property type="entry name" value="Transferase(Phosphotransferase) domain 1"/>
    <property type="match status" value="1"/>
</dbReference>
<dbReference type="GO" id="GO:0004674">
    <property type="term" value="F:protein serine/threonine kinase activity"/>
    <property type="evidence" value="ECO:0007669"/>
    <property type="project" value="TreeGrafter"/>
</dbReference>
<dbReference type="PANTHER" id="PTHR24346">
    <property type="entry name" value="MAP/MICROTUBULE AFFINITY-REGULATING KINASE"/>
    <property type="match status" value="1"/>
</dbReference>
<feature type="region of interest" description="Disordered" evidence="3">
    <location>
        <begin position="46"/>
        <end position="74"/>
    </location>
</feature>
<name>A0A2T9YWV5_9FUNG</name>
<dbReference type="OrthoDB" id="6513151at2759"/>
<comment type="caution">
    <text evidence="5">The sequence shown here is derived from an EMBL/GenBank/DDBJ whole genome shotgun (WGS) entry which is preliminary data.</text>
</comment>
<evidence type="ECO:0000256" key="1">
    <source>
        <dbReference type="ARBA" id="ARBA00022741"/>
    </source>
</evidence>
<feature type="region of interest" description="Disordered" evidence="3">
    <location>
        <begin position="1"/>
        <end position="27"/>
    </location>
</feature>
<dbReference type="GO" id="GO:0005829">
    <property type="term" value="C:cytosol"/>
    <property type="evidence" value="ECO:0007669"/>
    <property type="project" value="TreeGrafter"/>
</dbReference>
<sequence length="791" mass="87707">MSDQSLAPRNSGFSVVVPSATSSSKLKNASISRRFKNLIHRLEKSVADSVDREKNKPKDSSKLSKASALPPKIDSNLRKNSIEIKSPILHPTTNTSSAFLNLTRSPSESVMHLKNDSVGDHCSSTGAATHTTFNLPVQNATLSSLAPQDSISKQSCNTTITNPTISSTSQPKDLPSNLVQISTREQNSKDLEALTQQNLSINHRNPEYVSKRDLFTENEPVFLVGDLKLARNNLPKFVPASDVAKIELVNNSTLVDASHDTAFPSGDDPIALHENSSVASEIPNVHINPSFFENSNLTTTPYDHSEASDKSTSKHSTDLNFLEPHPAFEVLPDHQNDKLNSSTPQCKIDISSHHLPTPFSDTNTPNVTTNHLSTMVNISTCTSADIFDYKSNVDQQKPKLDSDIVPESNIEPINSTSTAPKLSTNVLLQHPTTEKKTNLLDVVKPSVSANLSGSQTSRNTSQMVYSKHDCGLNKYGKTTKIIGKGTGGTVRLLQSVAVEQRPPSTRNTANTSHSEYENTYVPSQQKLFAVKEFRKRRADETPRNYMKKVTSEFCIGSSLHHENVIETLDLIFEGERVFEIMEYCPYDLFKFVALGEMDLDETFCWFKQVCQAVSYIHTIGISHRDLKLENILLTHEGIVKLIDFGCATVFKAPFQKNPNKLTGVYGSDPYIAPEIFSSSSPYDAEASDVWSVGIMYICMTLLKFPWRIAKKDQEPNYASYVNNWPHGRDKLFAQLPALRDDGNEMIRNLVHPNPDQRPSLAKLLNSKWAQGIETCRPGKKARGHTHSIDPC</sequence>
<gene>
    <name evidence="5" type="ORF">BB561_000973</name>
</gene>
<dbReference type="GO" id="GO:0035556">
    <property type="term" value="P:intracellular signal transduction"/>
    <property type="evidence" value="ECO:0007669"/>
    <property type="project" value="TreeGrafter"/>
</dbReference>
<evidence type="ECO:0000256" key="2">
    <source>
        <dbReference type="ARBA" id="ARBA00022840"/>
    </source>
</evidence>
<feature type="domain" description="Protein kinase" evidence="4">
    <location>
        <begin position="476"/>
        <end position="769"/>
    </location>
</feature>
<dbReference type="InterPro" id="IPR008271">
    <property type="entry name" value="Ser/Thr_kinase_AS"/>
</dbReference>
<keyword evidence="6" id="KW-1185">Reference proteome</keyword>
<dbReference type="InterPro" id="IPR000719">
    <property type="entry name" value="Prot_kinase_dom"/>
</dbReference>
<feature type="compositionally biased region" description="Basic and acidic residues" evidence="3">
    <location>
        <begin position="46"/>
        <end position="62"/>
    </location>
</feature>
<dbReference type="GO" id="GO:0045719">
    <property type="term" value="P:negative regulation of glycogen biosynthetic process"/>
    <property type="evidence" value="ECO:0007669"/>
    <property type="project" value="TreeGrafter"/>
</dbReference>
<dbReference type="SUPFAM" id="SSF56112">
    <property type="entry name" value="Protein kinase-like (PK-like)"/>
    <property type="match status" value="1"/>
</dbReference>
<evidence type="ECO:0000256" key="3">
    <source>
        <dbReference type="SAM" id="MobiDB-lite"/>
    </source>
</evidence>